<dbReference type="Pfam" id="PF11778">
    <property type="entry name" value="SID"/>
    <property type="match status" value="1"/>
</dbReference>
<reference evidence="3 4" key="1">
    <citation type="submission" date="2020-07" db="EMBL/GenBank/DDBJ databases">
        <title>The yeast mating-type switching endonuclease HO is a domesticated member of an unorthodox homing genetic element family.</title>
        <authorList>
            <person name="Coughlan A.Y."/>
            <person name="Lombardi L."/>
            <person name="Braun-Galleani S."/>
            <person name="Martos A.R."/>
            <person name="Galeote V."/>
            <person name="Bigey F."/>
            <person name="Dequin S."/>
            <person name="Byrne K.P."/>
            <person name="Wolfe K.H."/>
        </authorList>
    </citation>
    <scope>NUCLEOTIDE SEQUENCE [LARGE SCALE GENOMIC DNA]</scope>
    <source>
        <strain evidence="3 4">NRRL Y-6702</strain>
    </source>
</reference>
<feature type="coiled-coil region" evidence="1">
    <location>
        <begin position="164"/>
        <end position="263"/>
    </location>
</feature>
<name>A0A7H9B3K1_ZYGMR</name>
<feature type="region of interest" description="Disordered" evidence="2">
    <location>
        <begin position="73"/>
        <end position="114"/>
    </location>
</feature>
<evidence type="ECO:0000256" key="1">
    <source>
        <dbReference type="SAM" id="Coils"/>
    </source>
</evidence>
<feature type="coiled-coil region" evidence="1">
    <location>
        <begin position="600"/>
        <end position="748"/>
    </location>
</feature>
<keyword evidence="1" id="KW-0175">Coiled coil</keyword>
<dbReference type="GeneID" id="59236056"/>
<dbReference type="KEGG" id="zmk:HG535_0D00390"/>
<feature type="coiled-coil region" evidence="1">
    <location>
        <begin position="306"/>
        <end position="479"/>
    </location>
</feature>
<protein>
    <submittedName>
        <fullName evidence="3">Uncharacterized protein</fullName>
    </submittedName>
</protein>
<accession>A0A7H9B3K1</accession>
<sequence length="914" mass="105351">MTARLDLSIPSLKQPQTEQDYLDEVEKAIKADYKSMLGTTGSPVRINPWSFIGTLGTKKQALAVAREIDVQRGVQPDSTTGSEVKEADNATDSSHSTARRLPSGARPPSNGQNLEAATSEKHDFAAGQNSNDESIRNVAGQSTPLAQTRMAGGSKNGKDTQRDLDLQKEELMKEDARRETLEDILELRDEIEKLKAINETQRQDQEKMNDEVVQIKKALRDKTKEITSLEEIVNTKESSIVAREEQLNELRRLAELKEQERIREIDSYKTRIKAIQSLMASNGKTVAIGKDGEHASKYHASIDTMLEKLKCQAIEKSLEINELLKREAQNSKKKVEELNAQFKLEKNQVQEQHKEQLNKLEQLLNANSESIKSMVCEINEKSKIVISNVEEINQMKRSASDLEAENLNLKKEFADSKDTINKLQNELREKGANFGKVKNEICSEKKDLENKLVKCENLIEVLKKRITEKETDLEKQIAENLQGTREKTKLNARLTESNTFANQLKKDIASAATTTEEAVRNYEKILKQYSEETKKHEVTSECLRNVTSLSADFQRFVRSLKLFNIELGLIIETSFNRKEHGDSFESFFCMEHENIVGFYYEKQQNKHNELQDNLQRITEENRSLLNDIDTKWKSAVEEQKRRTQLLIKDLANAKSNKEHLEYRVSELEKTLTDNQRNKELMMNEKEKILTVNASLLDEVEGIRKSAMEESEQKLNDLLNRVEEFAKNISEIQEQIINENEQQKVLKDTVSVKDAKIQELEDKYYRVDEALREKSIEFQKLQGDISKRINFEIAHKSRPDIEKTNYAALMIDKVDYIDMVELQNIVKNLILLLEIPFNKLTKKSPLVAIYLKYERPIFSHFANRLHYEIFNEPIDMKGFTSDAYDQYTENHSMTTIQHPLESCLDNLYQKIVSRM</sequence>
<feature type="coiled-coil region" evidence="1">
    <location>
        <begin position="512"/>
        <end position="539"/>
    </location>
</feature>
<dbReference type="AlphaFoldDB" id="A0A7H9B3K1"/>
<evidence type="ECO:0000313" key="4">
    <source>
        <dbReference type="Proteomes" id="UP000509704"/>
    </source>
</evidence>
<dbReference type="OrthoDB" id="5376259at2759"/>
<dbReference type="EMBL" id="CP058607">
    <property type="protein sequence ID" value="QLG72332.1"/>
    <property type="molecule type" value="Genomic_DNA"/>
</dbReference>
<proteinExistence type="predicted"/>
<dbReference type="Proteomes" id="UP000509704">
    <property type="component" value="Chromosome 4"/>
</dbReference>
<keyword evidence="4" id="KW-1185">Reference proteome</keyword>
<evidence type="ECO:0000313" key="3">
    <source>
        <dbReference type="EMBL" id="QLG72332.1"/>
    </source>
</evidence>
<organism evidence="3 4">
    <name type="scientific">Zygotorulaspora mrakii</name>
    <name type="common">Zygosaccharomyces mrakii</name>
    <dbReference type="NCBI Taxonomy" id="42260"/>
    <lineage>
        <taxon>Eukaryota</taxon>
        <taxon>Fungi</taxon>
        <taxon>Dikarya</taxon>
        <taxon>Ascomycota</taxon>
        <taxon>Saccharomycotina</taxon>
        <taxon>Saccharomycetes</taxon>
        <taxon>Saccharomycetales</taxon>
        <taxon>Saccharomycetaceae</taxon>
        <taxon>Zygotorulaspora</taxon>
    </lineage>
</organism>
<evidence type="ECO:0000256" key="2">
    <source>
        <dbReference type="SAM" id="MobiDB-lite"/>
    </source>
</evidence>
<dbReference type="RefSeq" id="XP_037144060.1">
    <property type="nucleotide sequence ID" value="XM_037288165.1"/>
</dbReference>
<dbReference type="InterPro" id="IPR021750">
    <property type="entry name" value="Sid4-like"/>
</dbReference>
<gene>
    <name evidence="3" type="ORF">HG535_0D00390</name>
</gene>